<reference evidence="2" key="3">
    <citation type="submission" date="2016-06" db="EMBL/GenBank/DDBJ databases">
        <authorList>
            <person name="Olsen C.W."/>
            <person name="Carey S."/>
            <person name="Hinshaw L."/>
            <person name="Karasin A.I."/>
        </authorList>
    </citation>
    <scope>NUCLEOTIDE SEQUENCE [LARGE SCALE GENOMIC DNA]</scope>
    <source>
        <strain evidence="2">PM4</strain>
    </source>
</reference>
<evidence type="ECO:0000313" key="2">
    <source>
        <dbReference type="EMBL" id="SJK83977.1"/>
    </source>
</evidence>
<dbReference type="EMBL" id="LT671858">
    <property type="protein sequence ID" value="SIM31931.1"/>
    <property type="molecule type" value="Genomic_DNA"/>
</dbReference>
<evidence type="ECO:0000313" key="4">
    <source>
        <dbReference type="Proteomes" id="UP000195607"/>
    </source>
</evidence>
<accession>A0A1N5S786</accession>
<reference evidence="1 4" key="1">
    <citation type="submission" date="2016-04" db="EMBL/GenBank/DDBJ databases">
        <authorList>
            <person name="Evans L.H."/>
            <person name="Alamgir A."/>
            <person name="Owens N."/>
            <person name="Weber N.D."/>
            <person name="Virtaneva K."/>
            <person name="Barbian K."/>
            <person name="Babar A."/>
            <person name="Rosenke K."/>
        </authorList>
    </citation>
    <scope>NUCLEOTIDE SEQUENCE [LARGE SCALE GENOMIC DNA]</scope>
    <source>
        <strain evidence="1">S5</strain>
        <strain evidence="4">S5(T) (JCM 30642 \VKM B-2941)</strain>
    </source>
</reference>
<proteinExistence type="predicted"/>
<name>A0A1N5S786_9ARCH</name>
<dbReference type="Proteomes" id="UP000195607">
    <property type="component" value="Chromosome I"/>
</dbReference>
<dbReference type="STRING" id="1673428.CPM_0080"/>
<dbReference type="AlphaFoldDB" id="A0A1N5S786"/>
<dbReference type="KEGG" id="cdiv:CPM_0080"/>
<organism evidence="1 4">
    <name type="scientific">Cuniculiplasma divulgatum</name>
    <dbReference type="NCBI Taxonomy" id="1673428"/>
    <lineage>
        <taxon>Archaea</taxon>
        <taxon>Methanobacteriati</taxon>
        <taxon>Thermoplasmatota</taxon>
        <taxon>Thermoplasmata</taxon>
        <taxon>Thermoplasmatales</taxon>
        <taxon>Cuniculiplasmataceae</taxon>
        <taxon>Cuniculiplasma</taxon>
    </lineage>
</organism>
<reference evidence="3" key="2">
    <citation type="submission" date="2016-06" db="EMBL/GenBank/DDBJ databases">
        <authorList>
            <person name="Toshchakov V.S."/>
        </authorList>
    </citation>
    <scope>NUCLEOTIDE SEQUENCE [LARGE SCALE GENOMIC DNA]</scope>
    <source>
        <strain>PM4 (JCM 30641</strain>
        <strain evidence="3">\VKM B-2940)</strain>
    </source>
</reference>
<sequence>MHGHKKILEVVRRNDKFSSICDSCVTMFKKHRVSVNEYLNGHRDLV</sequence>
<protein>
    <submittedName>
        <fullName evidence="1">Uncharacterized protein</fullName>
    </submittedName>
</protein>
<keyword evidence="3" id="KW-1185">Reference proteome</keyword>
<dbReference type="Proteomes" id="UP000187822">
    <property type="component" value="Chromosome I"/>
</dbReference>
<evidence type="ECO:0000313" key="3">
    <source>
        <dbReference type="Proteomes" id="UP000187822"/>
    </source>
</evidence>
<dbReference type="EMBL" id="LT719092">
    <property type="protein sequence ID" value="SJK83977.1"/>
    <property type="molecule type" value="Genomic_DNA"/>
</dbReference>
<gene>
    <name evidence="2" type="ORF">CPM_0080</name>
    <name evidence="1" type="ORF">CSP5_0111</name>
</gene>
<evidence type="ECO:0000313" key="1">
    <source>
        <dbReference type="EMBL" id="SIM31931.1"/>
    </source>
</evidence>